<dbReference type="FunCoup" id="A0A671TGB2">
    <property type="interactions" value="35"/>
</dbReference>
<reference evidence="16" key="2">
    <citation type="submission" date="2025-08" db="UniProtKB">
        <authorList>
            <consortium name="Ensembl"/>
        </authorList>
    </citation>
    <scope>IDENTIFICATION</scope>
</reference>
<dbReference type="GO" id="GO:0060228">
    <property type="term" value="F:phosphatidylcholine-sterol O-acyltransferase activator activity"/>
    <property type="evidence" value="ECO:0007669"/>
    <property type="project" value="TreeGrafter"/>
</dbReference>
<keyword evidence="4" id="KW-0964">Secreted</keyword>
<gene>
    <name evidence="16" type="primary">apoa1b</name>
</gene>
<dbReference type="OMA" id="HTAEMDE"/>
<keyword evidence="3" id="KW-0813">Transport</keyword>
<keyword evidence="5" id="KW-0153">Cholesterol metabolism</keyword>
<evidence type="ECO:0000256" key="5">
    <source>
        <dbReference type="ARBA" id="ARBA00022548"/>
    </source>
</evidence>
<feature type="signal peptide" evidence="15">
    <location>
        <begin position="1"/>
        <end position="18"/>
    </location>
</feature>
<evidence type="ECO:0000256" key="11">
    <source>
        <dbReference type="ARBA" id="ARBA00023166"/>
    </source>
</evidence>
<keyword evidence="14" id="KW-0812">Transmembrane</keyword>
<dbReference type="PANTHER" id="PTHR18976">
    <property type="entry name" value="APOLIPOPROTEIN"/>
    <property type="match status" value="1"/>
</dbReference>
<keyword evidence="8" id="KW-0345">HDL</keyword>
<sequence length="279" mass="31852">MKFAALALALLLAVGSHAASMQADAPSQLDHARAVLDVYLTQVKDMSLRAVNQLDDPQYAEFKTNLAQRIEEMYTQIKTLQGSVSPMTDSFYNTVMEVTKDTRESLNADLEALKSSLAPQNEQLKQVIEKHLNDYRTLLTPIYNDYKTKHDEEMAALKTRLEPVMEELRTKIQANVEETKGVLMPMVETVRTKVTERLESLREVVQPYVQEYKEQMKQMYDQAQTVDTDALRTKITPLVEEIKVKMNAIFEIIAASVTNLCVFFFLTQTYSHKLMVTSI</sequence>
<dbReference type="InterPro" id="IPR000074">
    <property type="entry name" value="ApoA_E"/>
</dbReference>
<dbReference type="Gene3D" id="1.20.5.1230">
    <property type="entry name" value="Apolipoprotein A-I"/>
    <property type="match status" value="1"/>
</dbReference>
<dbReference type="GO" id="GO:1903561">
    <property type="term" value="C:extracellular vesicle"/>
    <property type="evidence" value="ECO:0007669"/>
    <property type="project" value="TreeGrafter"/>
</dbReference>
<evidence type="ECO:0000256" key="9">
    <source>
        <dbReference type="ARBA" id="ARBA00023055"/>
    </source>
</evidence>
<accession>A0A671TGB2</accession>
<keyword evidence="12" id="KW-0753">Steroid metabolism</keyword>
<evidence type="ECO:0000256" key="6">
    <source>
        <dbReference type="ARBA" id="ARBA00022729"/>
    </source>
</evidence>
<keyword evidence="11" id="KW-1207">Sterol metabolism</keyword>
<reference evidence="16" key="3">
    <citation type="submission" date="2025-09" db="UniProtKB">
        <authorList>
            <consortium name="Ensembl"/>
        </authorList>
    </citation>
    <scope>IDENTIFICATION</scope>
</reference>
<dbReference type="SUPFAM" id="SSF58113">
    <property type="entry name" value="Apolipoprotein A-I"/>
    <property type="match status" value="1"/>
</dbReference>
<dbReference type="Ensembl" id="ENSSAUT00010000293.1">
    <property type="protein sequence ID" value="ENSSAUP00010000280.1"/>
    <property type="gene ID" value="ENSSAUG00010000146.1"/>
</dbReference>
<dbReference type="PANTHER" id="PTHR18976:SF11">
    <property type="entry name" value="APOLIPOPROTEIN A-I"/>
    <property type="match status" value="1"/>
</dbReference>
<comment type="similarity">
    <text evidence="2">Belongs to the apolipoprotein A1/A4/E family.</text>
</comment>
<evidence type="ECO:0000256" key="7">
    <source>
        <dbReference type="ARBA" id="ARBA00022737"/>
    </source>
</evidence>
<evidence type="ECO:0000256" key="2">
    <source>
        <dbReference type="ARBA" id="ARBA00008788"/>
    </source>
</evidence>
<proteinExistence type="inferred from homology"/>
<keyword evidence="14" id="KW-1133">Transmembrane helix</keyword>
<reference evidence="16" key="1">
    <citation type="submission" date="2021-04" db="EMBL/GenBank/DDBJ databases">
        <authorList>
            <consortium name="Wellcome Sanger Institute Data Sharing"/>
        </authorList>
    </citation>
    <scope>NUCLEOTIDE SEQUENCE [LARGE SCALE GENOMIC DNA]</scope>
</reference>
<evidence type="ECO:0000256" key="13">
    <source>
        <dbReference type="ARBA" id="ARBA00037506"/>
    </source>
</evidence>
<dbReference type="AlphaFoldDB" id="A0A671TGB2"/>
<dbReference type="Proteomes" id="UP000472265">
    <property type="component" value="Chromosome 2"/>
</dbReference>
<evidence type="ECO:0000313" key="16">
    <source>
        <dbReference type="Ensembl" id="ENSSAUP00010000280.1"/>
    </source>
</evidence>
<feature type="chain" id="PRO_5025600843" evidence="15">
    <location>
        <begin position="19"/>
        <end position="279"/>
    </location>
</feature>
<evidence type="ECO:0000256" key="14">
    <source>
        <dbReference type="SAM" id="Phobius"/>
    </source>
</evidence>
<dbReference type="GO" id="GO:0034362">
    <property type="term" value="C:low-density lipoprotein particle"/>
    <property type="evidence" value="ECO:0007669"/>
    <property type="project" value="TreeGrafter"/>
</dbReference>
<dbReference type="GO" id="GO:0033344">
    <property type="term" value="P:cholesterol efflux"/>
    <property type="evidence" value="ECO:0007669"/>
    <property type="project" value="TreeGrafter"/>
</dbReference>
<dbReference type="GO" id="GO:0120020">
    <property type="term" value="F:cholesterol transfer activity"/>
    <property type="evidence" value="ECO:0007669"/>
    <property type="project" value="TreeGrafter"/>
</dbReference>
<evidence type="ECO:0000256" key="1">
    <source>
        <dbReference type="ARBA" id="ARBA00004613"/>
    </source>
</evidence>
<dbReference type="GO" id="GO:0042627">
    <property type="term" value="C:chylomicron"/>
    <property type="evidence" value="ECO:0007669"/>
    <property type="project" value="TreeGrafter"/>
</dbReference>
<feature type="transmembrane region" description="Helical" evidence="14">
    <location>
        <begin position="248"/>
        <end position="266"/>
    </location>
</feature>
<keyword evidence="10" id="KW-0443">Lipid metabolism</keyword>
<protein>
    <submittedName>
        <fullName evidence="16">Apolipoprotein A-Ib</fullName>
    </submittedName>
</protein>
<dbReference type="InterPro" id="IPR050163">
    <property type="entry name" value="Apolipoprotein_A1/A4/E"/>
</dbReference>
<evidence type="ECO:0000256" key="10">
    <source>
        <dbReference type="ARBA" id="ARBA00023098"/>
    </source>
</evidence>
<name>A0A671TGB2_SPAAU</name>
<keyword evidence="14" id="KW-0472">Membrane</keyword>
<dbReference type="InParanoid" id="A0A671TGB2"/>
<dbReference type="Pfam" id="PF01442">
    <property type="entry name" value="Apolipoprotein"/>
    <property type="match status" value="1"/>
</dbReference>
<organism evidence="16 17">
    <name type="scientific">Sparus aurata</name>
    <name type="common">Gilthead sea bream</name>
    <dbReference type="NCBI Taxonomy" id="8175"/>
    <lineage>
        <taxon>Eukaryota</taxon>
        <taxon>Metazoa</taxon>
        <taxon>Chordata</taxon>
        <taxon>Craniata</taxon>
        <taxon>Vertebrata</taxon>
        <taxon>Euteleostomi</taxon>
        <taxon>Actinopterygii</taxon>
        <taxon>Neopterygii</taxon>
        <taxon>Teleostei</taxon>
        <taxon>Neoteleostei</taxon>
        <taxon>Acanthomorphata</taxon>
        <taxon>Eupercaria</taxon>
        <taxon>Spariformes</taxon>
        <taxon>Sparidae</taxon>
        <taxon>Sparus</taxon>
    </lineage>
</organism>
<comment type="function">
    <text evidence="13">Participates in the reverse transport of cholesterol from tissues to the liver for excretion by promoting cholesterol efflux from tissues and by acting as a cofactor for the lecithin cholesterol acyltransferase (LCAT).</text>
</comment>
<evidence type="ECO:0000256" key="15">
    <source>
        <dbReference type="SAM" id="SignalP"/>
    </source>
</evidence>
<dbReference type="GO" id="GO:0005543">
    <property type="term" value="F:phospholipid binding"/>
    <property type="evidence" value="ECO:0007669"/>
    <property type="project" value="TreeGrafter"/>
</dbReference>
<evidence type="ECO:0000256" key="12">
    <source>
        <dbReference type="ARBA" id="ARBA00023221"/>
    </source>
</evidence>
<dbReference type="GO" id="GO:0033700">
    <property type="term" value="P:phospholipid efflux"/>
    <property type="evidence" value="ECO:0007669"/>
    <property type="project" value="TreeGrafter"/>
</dbReference>
<keyword evidence="9" id="KW-0445">Lipid transport</keyword>
<keyword evidence="17" id="KW-1185">Reference proteome</keyword>
<evidence type="ECO:0000256" key="3">
    <source>
        <dbReference type="ARBA" id="ARBA00022448"/>
    </source>
</evidence>
<dbReference type="GO" id="GO:0008203">
    <property type="term" value="P:cholesterol metabolic process"/>
    <property type="evidence" value="ECO:0007669"/>
    <property type="project" value="UniProtKB-KW"/>
</dbReference>
<evidence type="ECO:0000313" key="17">
    <source>
        <dbReference type="Proteomes" id="UP000472265"/>
    </source>
</evidence>
<dbReference type="GO" id="GO:0034361">
    <property type="term" value="C:very-low-density lipoprotein particle"/>
    <property type="evidence" value="ECO:0007669"/>
    <property type="project" value="TreeGrafter"/>
</dbReference>
<dbReference type="GO" id="GO:0042157">
    <property type="term" value="P:lipoprotein metabolic process"/>
    <property type="evidence" value="ECO:0007669"/>
    <property type="project" value="InterPro"/>
</dbReference>
<dbReference type="GO" id="GO:0034364">
    <property type="term" value="C:high-density lipoprotein particle"/>
    <property type="evidence" value="ECO:0007669"/>
    <property type="project" value="UniProtKB-KW"/>
</dbReference>
<dbReference type="GO" id="GO:0055090">
    <property type="term" value="P:acylglycerol homeostasis"/>
    <property type="evidence" value="ECO:0007669"/>
    <property type="project" value="TreeGrafter"/>
</dbReference>
<keyword evidence="7" id="KW-0677">Repeat</keyword>
<keyword evidence="6 15" id="KW-0732">Signal</keyword>
<evidence type="ECO:0000256" key="8">
    <source>
        <dbReference type="ARBA" id="ARBA00022850"/>
    </source>
</evidence>
<evidence type="ECO:0000256" key="4">
    <source>
        <dbReference type="ARBA" id="ARBA00022525"/>
    </source>
</evidence>
<comment type="subcellular location">
    <subcellularLocation>
        <location evidence="1">Secreted</location>
    </subcellularLocation>
</comment>
<dbReference type="GeneTree" id="ENSGT00950000182929"/>